<evidence type="ECO:0000313" key="1">
    <source>
        <dbReference type="EMBL" id="JAS44969.1"/>
    </source>
</evidence>
<evidence type="ECO:0008006" key="2">
    <source>
        <dbReference type="Google" id="ProtNLM"/>
    </source>
</evidence>
<name>A0A1B6F3Z3_9HEMI</name>
<gene>
    <name evidence="1" type="ORF">g.24419</name>
</gene>
<dbReference type="GO" id="GO:0031514">
    <property type="term" value="C:motile cilium"/>
    <property type="evidence" value="ECO:0007669"/>
    <property type="project" value="TreeGrafter"/>
</dbReference>
<dbReference type="InterPro" id="IPR037695">
    <property type="entry name" value="IQUB"/>
</dbReference>
<dbReference type="PANTHER" id="PTHR21074">
    <property type="entry name" value="IQ AND UBIQUITIN-LIKE DOMAIN-CONTAINING PROTEIN"/>
    <property type="match status" value="1"/>
</dbReference>
<sequence>MDDKPDEKATPNIKINVIEQSKNTTNKTQVTPQIDKTRPKDFTELDGFPNISNFSNTSREGIKYNESSSRSILSTIDINNPPLIMVKFLYGKENFASMFKVLTTMGEIKTSLADILELKEDCFEFSKDNIIVGNTVTLAELCVQLNSKIILEIIPLKGEEWKSIILDKIRTNIPTLDVITVHLGEAGDYNDILVEIEQQFCQKEWCGGFRNKLTNMEYHNAGTQTCPNQRKMFRYNEAGEAI</sequence>
<protein>
    <recommendedName>
        <fullName evidence="2">Ubiquitin-like domain-containing protein</fullName>
    </recommendedName>
</protein>
<dbReference type="GO" id="GO:0001669">
    <property type="term" value="C:acrosomal vesicle"/>
    <property type="evidence" value="ECO:0007669"/>
    <property type="project" value="TreeGrafter"/>
</dbReference>
<proteinExistence type="predicted"/>
<accession>A0A1B6F3Z3</accession>
<reference evidence="1" key="1">
    <citation type="submission" date="2015-11" db="EMBL/GenBank/DDBJ databases">
        <title>De novo transcriptome assembly of four potential Pierce s Disease insect vectors from Arizona vineyards.</title>
        <authorList>
            <person name="Tassone E.E."/>
        </authorList>
    </citation>
    <scope>NUCLEOTIDE SEQUENCE</scope>
</reference>
<dbReference type="EMBL" id="GECZ01024800">
    <property type="protein sequence ID" value="JAS44969.1"/>
    <property type="molecule type" value="Transcribed_RNA"/>
</dbReference>
<organism evidence="1">
    <name type="scientific">Cuerna arida</name>
    <dbReference type="NCBI Taxonomy" id="1464854"/>
    <lineage>
        <taxon>Eukaryota</taxon>
        <taxon>Metazoa</taxon>
        <taxon>Ecdysozoa</taxon>
        <taxon>Arthropoda</taxon>
        <taxon>Hexapoda</taxon>
        <taxon>Insecta</taxon>
        <taxon>Pterygota</taxon>
        <taxon>Neoptera</taxon>
        <taxon>Paraneoptera</taxon>
        <taxon>Hemiptera</taxon>
        <taxon>Auchenorrhyncha</taxon>
        <taxon>Membracoidea</taxon>
        <taxon>Cicadellidae</taxon>
        <taxon>Cicadellinae</taxon>
        <taxon>Proconiini</taxon>
        <taxon>Cuerna</taxon>
    </lineage>
</organism>
<dbReference type="PANTHER" id="PTHR21074:SF0">
    <property type="entry name" value="IQ AND UBIQUITIN-LIKE DOMAIN-CONTAINING PROTEIN"/>
    <property type="match status" value="1"/>
</dbReference>
<feature type="non-terminal residue" evidence="1">
    <location>
        <position position="242"/>
    </location>
</feature>
<dbReference type="AlphaFoldDB" id="A0A1B6F3Z3"/>
<dbReference type="GO" id="GO:0060271">
    <property type="term" value="P:cilium assembly"/>
    <property type="evidence" value="ECO:0007669"/>
    <property type="project" value="TreeGrafter"/>
</dbReference>
<dbReference type="GO" id="GO:0030317">
    <property type="term" value="P:flagellated sperm motility"/>
    <property type="evidence" value="ECO:0007669"/>
    <property type="project" value="TreeGrafter"/>
</dbReference>